<reference evidence="1 2" key="1">
    <citation type="submission" date="2023-09" db="EMBL/GenBank/DDBJ databases">
        <authorList>
            <person name="Rey-Velasco X."/>
        </authorList>
    </citation>
    <scope>NUCLEOTIDE SEQUENCE [LARGE SCALE GENOMIC DNA]</scope>
    <source>
        <strain evidence="1 2">P050</strain>
    </source>
</reference>
<evidence type="ECO:0000313" key="1">
    <source>
        <dbReference type="EMBL" id="MDT0553480.1"/>
    </source>
</evidence>
<dbReference type="EMBL" id="JAVRHV010000004">
    <property type="protein sequence ID" value="MDT0553480.1"/>
    <property type="molecule type" value="Genomic_DNA"/>
</dbReference>
<comment type="caution">
    <text evidence="1">The sequence shown here is derived from an EMBL/GenBank/DDBJ whole genome shotgun (WGS) entry which is preliminary data.</text>
</comment>
<sequence>MLVEFDKLPDSSKIWIYQSDRKFYPEELPEIVEKITLFLKGWTNKGKPIEASFLMRYDRFIIIGANDKENPLSIEAIDSSVGLIIDLQGTYKIELLDKLNVCFKQGEFVQYKDLKSFQKLIKNKSISAKTIVFNNLINTKEEFEDNWEIRITESWHNRFL</sequence>
<evidence type="ECO:0000313" key="2">
    <source>
        <dbReference type="Proteomes" id="UP001252186"/>
    </source>
</evidence>
<accession>A0ABU2Y8A4</accession>
<name>A0ABU2Y8A4_9FLAO</name>
<dbReference type="Proteomes" id="UP001252186">
    <property type="component" value="Unassembled WGS sequence"/>
</dbReference>
<protein>
    <submittedName>
        <fullName evidence="1">ABC transporter ATPase</fullName>
    </submittedName>
</protein>
<dbReference type="RefSeq" id="WP_311593501.1">
    <property type="nucleotide sequence ID" value="NZ_JAVRHV010000004.1"/>
</dbReference>
<organism evidence="1 2">
    <name type="scientific">Urechidicola vernalis</name>
    <dbReference type="NCBI Taxonomy" id="3075600"/>
    <lineage>
        <taxon>Bacteria</taxon>
        <taxon>Pseudomonadati</taxon>
        <taxon>Bacteroidota</taxon>
        <taxon>Flavobacteriia</taxon>
        <taxon>Flavobacteriales</taxon>
        <taxon>Flavobacteriaceae</taxon>
        <taxon>Urechidicola</taxon>
    </lineage>
</organism>
<gene>
    <name evidence="1" type="ORF">RM519_09510</name>
</gene>
<keyword evidence="2" id="KW-1185">Reference proteome</keyword>
<proteinExistence type="predicted"/>